<feature type="domain" description="Transcription factor zinc-finger" evidence="1">
    <location>
        <begin position="5"/>
        <end position="44"/>
    </location>
</feature>
<keyword evidence="3" id="KW-0863">Zinc-finger</keyword>
<accession>A0A1I1B9E8</accession>
<dbReference type="Proteomes" id="UP000199113">
    <property type="component" value="Unassembled WGS sequence"/>
</dbReference>
<keyword evidence="3" id="KW-0862">Zinc</keyword>
<evidence type="ECO:0000313" key="4">
    <source>
        <dbReference type="Proteomes" id="UP000199113"/>
    </source>
</evidence>
<dbReference type="Pfam" id="PF13453">
    <property type="entry name" value="Zn_ribbon_TFIIB"/>
    <property type="match status" value="1"/>
</dbReference>
<evidence type="ECO:0000313" key="5">
    <source>
        <dbReference type="Proteomes" id="UP000233565"/>
    </source>
</evidence>
<dbReference type="GO" id="GO:0008270">
    <property type="term" value="F:zinc ion binding"/>
    <property type="evidence" value="ECO:0007669"/>
    <property type="project" value="UniProtKB-KW"/>
</dbReference>
<dbReference type="STRING" id="748909.SAMN05192575_11557"/>
<keyword evidence="5" id="KW-1185">Reference proteome</keyword>
<dbReference type="AlphaFoldDB" id="A0A1I1B9E8"/>
<name>A0A1I1B9E8_9ACTN</name>
<protein>
    <submittedName>
        <fullName evidence="3">Transcription factor zinc-finger</fullName>
    </submittedName>
</protein>
<sequence>MESITCPQCGVEMDERSLGQATVSQCPEGHGVFLARADLGLLIEAETDWHRNAGQHTAPMPRITADMTAPPSASKVSRAWVETLFN</sequence>
<reference evidence="3" key="1">
    <citation type="submission" date="2016-10" db="EMBL/GenBank/DDBJ databases">
        <authorList>
            <person name="de Groot N.N."/>
        </authorList>
    </citation>
    <scope>NUCLEOTIDE SEQUENCE [LARGE SCALE GENOMIC DNA]</scope>
    <source>
        <strain evidence="3">CGMCC 1.10697</strain>
    </source>
</reference>
<proteinExistence type="predicted"/>
<organism evidence="3 4">
    <name type="scientific">Nocardioides alpinus</name>
    <dbReference type="NCBI Taxonomy" id="748909"/>
    <lineage>
        <taxon>Bacteria</taxon>
        <taxon>Bacillati</taxon>
        <taxon>Actinomycetota</taxon>
        <taxon>Actinomycetes</taxon>
        <taxon>Propionibacteriales</taxon>
        <taxon>Nocardioidaceae</taxon>
        <taxon>Nocardioides</taxon>
    </lineage>
</organism>
<evidence type="ECO:0000259" key="1">
    <source>
        <dbReference type="Pfam" id="PF13453"/>
    </source>
</evidence>
<dbReference type="Proteomes" id="UP000233565">
    <property type="component" value="Unassembled WGS sequence"/>
</dbReference>
<evidence type="ECO:0000313" key="3">
    <source>
        <dbReference type="EMBL" id="SFB46984.1"/>
    </source>
</evidence>
<dbReference type="EMBL" id="FOKC01000015">
    <property type="protein sequence ID" value="SFB46984.1"/>
    <property type="molecule type" value="Genomic_DNA"/>
</dbReference>
<dbReference type="RefSeq" id="WP_091201745.1">
    <property type="nucleotide sequence ID" value="NZ_FOKC01000015.1"/>
</dbReference>
<dbReference type="InterPro" id="IPR027392">
    <property type="entry name" value="TF_Znf"/>
</dbReference>
<dbReference type="EMBL" id="PJBV01000018">
    <property type="protein sequence ID" value="PKH40482.1"/>
    <property type="molecule type" value="Genomic_DNA"/>
</dbReference>
<gene>
    <name evidence="2" type="ORF">CXG46_12680</name>
    <name evidence="3" type="ORF">SAMN05192575_11557</name>
</gene>
<evidence type="ECO:0000313" key="2">
    <source>
        <dbReference type="EMBL" id="PKH40482.1"/>
    </source>
</evidence>
<dbReference type="OrthoDB" id="9814037at2"/>
<keyword evidence="3" id="KW-0479">Metal-binding</keyword>
<reference evidence="2 5" key="2">
    <citation type="submission" date="2017-12" db="EMBL/GenBank/DDBJ databases">
        <title>Pharmacopeia of the Arctic Ocean.</title>
        <authorList>
            <person name="Collins E."/>
            <person name="Ducluzeau A.-L."/>
        </authorList>
    </citation>
    <scope>NUCLEOTIDE SEQUENCE [LARGE SCALE GENOMIC DNA]</scope>
    <source>
        <strain evidence="2 5">DSM 23325</strain>
    </source>
</reference>